<dbReference type="Pfam" id="PF13424">
    <property type="entry name" value="TPR_12"/>
    <property type="match status" value="1"/>
</dbReference>
<proteinExistence type="predicted"/>
<keyword evidence="3" id="KW-1185">Reference proteome</keyword>
<dbReference type="EMBL" id="KZ613941">
    <property type="protein sequence ID" value="PMD43852.1"/>
    <property type="molecule type" value="Genomic_DNA"/>
</dbReference>
<sequence>MRLLHLESGNLSLTEDYTEHVPPYAILSHTWGKDTEEVTFDDFKAGNYIDKTGYTKIRFCGEQAARDGLQYFWVDTCCINKSNLTELSEAINSMFRWYQDAVKCYVYLSDVPTRSGLLWEPKFRHSRWFTRAWTLQELIAPQSVEFFSQEGERLGDKGSLESLLHKITRIPVEVFQGKPVTELTIEERMLWAAKRTAKRKEDEAYSLLGIFGLHMPLIYGEGRENAFIRLEREIGERSKGANIHGNVHWMVPRAINSLFTGRSDLLSRIQRALQSEPISAAQYQRRFVITGLGGQGKSELCLQVASLMKQKFWGIFWVDVDKAATAERDFIAVAKLLGRVIESVPEALQVLATTYRSWLLILDNADDPGFDYQVYFPPGNHGAVLMTSRVAECKQYSPDAFEALRGLEEEDSKELLLKAAELPPESWLAYDNQAREVARLLGLHTLALIQAGAYISQGHCQFHQYPEVYQRQRQRLLKYRPKQAQSRYRDVYATFEASADVLEQSQTESARDALRLLEILSIFDSSVLPLQIFEAAWKGCREISQAGDEERGIDEFSRYHVLQLPKLIVLDEDEWDYFRLTEASSLLASLSLATRQELDSCVGLSMHPLTHAWAKDRQDSKHQGVAWIATGCVLGFSRSNARMWRTQERRLLPHVLSYLDLKVKKAFDLASKTVITSILLKCGWALLGMRQDTRLGQLLEDMFLELRQKPDKPSEDLLPLYDLQARSLINLGRNEAARELLEQVIEIREEVLGKTHPDTLTTMNNLALMLDSQGKYADAEAMNRQTLEIREEVLGKTHPDTLTSVYYLAYLLQKKQEYEEASLLYQRACTGRSEHPTTKACVNHYSIMLSSLQESSRI</sequence>
<dbReference type="Gene3D" id="3.40.50.300">
    <property type="entry name" value="P-loop containing nucleotide triphosphate hydrolases"/>
    <property type="match status" value="1"/>
</dbReference>
<dbReference type="Pfam" id="PF06985">
    <property type="entry name" value="HET"/>
    <property type="match status" value="1"/>
</dbReference>
<dbReference type="PANTHER" id="PTHR10622">
    <property type="entry name" value="HET DOMAIN-CONTAINING PROTEIN"/>
    <property type="match status" value="1"/>
</dbReference>
<evidence type="ECO:0000313" key="3">
    <source>
        <dbReference type="Proteomes" id="UP000235786"/>
    </source>
</evidence>
<evidence type="ECO:0000259" key="1">
    <source>
        <dbReference type="Pfam" id="PF06985"/>
    </source>
</evidence>
<feature type="domain" description="Heterokaryon incompatibility" evidence="1">
    <location>
        <begin position="24"/>
        <end position="115"/>
    </location>
</feature>
<evidence type="ECO:0000313" key="2">
    <source>
        <dbReference type="EMBL" id="PMD43852.1"/>
    </source>
</evidence>
<dbReference type="Gene3D" id="1.25.40.10">
    <property type="entry name" value="Tetratricopeptide repeat domain"/>
    <property type="match status" value="1"/>
</dbReference>
<dbReference type="PANTHER" id="PTHR10622:SF11">
    <property type="entry name" value="HET-DOMAIN-CONTAINING PROTEIN"/>
    <property type="match status" value="1"/>
</dbReference>
<dbReference type="AlphaFoldDB" id="A0A2J6RZA9"/>
<dbReference type="SUPFAM" id="SSF48452">
    <property type="entry name" value="TPR-like"/>
    <property type="match status" value="1"/>
</dbReference>
<dbReference type="Proteomes" id="UP000235786">
    <property type="component" value="Unassembled WGS sequence"/>
</dbReference>
<dbReference type="OrthoDB" id="1658288at2759"/>
<dbReference type="STRING" id="1149755.A0A2J6RZA9"/>
<dbReference type="InterPro" id="IPR010730">
    <property type="entry name" value="HET"/>
</dbReference>
<reference evidence="2 3" key="1">
    <citation type="submission" date="2016-04" db="EMBL/GenBank/DDBJ databases">
        <title>A degradative enzymes factory behind the ericoid mycorrhizal symbiosis.</title>
        <authorList>
            <consortium name="DOE Joint Genome Institute"/>
            <person name="Martino E."/>
            <person name="Morin E."/>
            <person name="Grelet G."/>
            <person name="Kuo A."/>
            <person name="Kohler A."/>
            <person name="Daghino S."/>
            <person name="Barry K."/>
            <person name="Choi C."/>
            <person name="Cichocki N."/>
            <person name="Clum A."/>
            <person name="Copeland A."/>
            <person name="Hainaut M."/>
            <person name="Haridas S."/>
            <person name="Labutti K."/>
            <person name="Lindquist E."/>
            <person name="Lipzen A."/>
            <person name="Khouja H.-R."/>
            <person name="Murat C."/>
            <person name="Ohm R."/>
            <person name="Olson A."/>
            <person name="Spatafora J."/>
            <person name="Veneault-Fourrey C."/>
            <person name="Henrissat B."/>
            <person name="Grigoriev I."/>
            <person name="Martin F."/>
            <person name="Perotto S."/>
        </authorList>
    </citation>
    <scope>NUCLEOTIDE SEQUENCE [LARGE SCALE GENOMIC DNA]</scope>
    <source>
        <strain evidence="2 3">F</strain>
    </source>
</reference>
<accession>A0A2J6RZA9</accession>
<name>A0A2J6RZA9_HYAVF</name>
<organism evidence="2 3">
    <name type="scientific">Hyaloscypha variabilis (strain UAMH 11265 / GT02V1 / F)</name>
    <name type="common">Meliniomyces variabilis</name>
    <dbReference type="NCBI Taxonomy" id="1149755"/>
    <lineage>
        <taxon>Eukaryota</taxon>
        <taxon>Fungi</taxon>
        <taxon>Dikarya</taxon>
        <taxon>Ascomycota</taxon>
        <taxon>Pezizomycotina</taxon>
        <taxon>Leotiomycetes</taxon>
        <taxon>Helotiales</taxon>
        <taxon>Hyaloscyphaceae</taxon>
        <taxon>Hyaloscypha</taxon>
        <taxon>Hyaloscypha variabilis</taxon>
    </lineage>
</organism>
<gene>
    <name evidence="2" type="ORF">L207DRAFT_482461</name>
</gene>
<dbReference type="InterPro" id="IPR027417">
    <property type="entry name" value="P-loop_NTPase"/>
</dbReference>
<dbReference type="InterPro" id="IPR011990">
    <property type="entry name" value="TPR-like_helical_dom_sf"/>
</dbReference>
<dbReference type="SUPFAM" id="SSF52540">
    <property type="entry name" value="P-loop containing nucleoside triphosphate hydrolases"/>
    <property type="match status" value="1"/>
</dbReference>
<protein>
    <submittedName>
        <fullName evidence="2">HET-domain-containing protein</fullName>
    </submittedName>
</protein>